<evidence type="ECO:0000256" key="5">
    <source>
        <dbReference type="PIRSR" id="PIRSR619791-2"/>
    </source>
</evidence>
<reference evidence="8" key="2">
    <citation type="journal article" date="2021" name="World Allergy Organ. J.">
        <title>Chromosome-level assembly of Dermatophagoides farinae genome and transcriptome reveals two novel allergens Der f 37 and Der f 39.</title>
        <authorList>
            <person name="Chen J."/>
            <person name="Cai Z."/>
            <person name="Fan D."/>
            <person name="Hu J."/>
            <person name="Hou Y."/>
            <person name="He Y."/>
            <person name="Zhang Z."/>
            <person name="Zhao Z."/>
            <person name="Gao P."/>
            <person name="Hu W."/>
            <person name="Sun J."/>
            <person name="Li J."/>
            <person name="Ji K."/>
        </authorList>
    </citation>
    <scope>NUCLEOTIDE SEQUENCE</scope>
    <source>
        <strain evidence="8">JKM2019</strain>
    </source>
</reference>
<feature type="binding site" description="axial binding residue" evidence="5">
    <location>
        <position position="1267"/>
    </location>
    <ligand>
        <name>heme b</name>
        <dbReference type="ChEBI" id="CHEBI:60344"/>
    </ligand>
    <ligandPart>
        <name>Fe</name>
        <dbReference type="ChEBI" id="CHEBI:18248"/>
    </ligandPart>
</feature>
<dbReference type="PANTHER" id="PTHR11475">
    <property type="entry name" value="OXIDASE/PEROXIDASE"/>
    <property type="match status" value="1"/>
</dbReference>
<evidence type="ECO:0000256" key="7">
    <source>
        <dbReference type="SAM" id="Phobius"/>
    </source>
</evidence>
<comment type="subcellular location">
    <subcellularLocation>
        <location evidence="1">Secreted</location>
    </subcellularLocation>
</comment>
<dbReference type="GO" id="GO:0005576">
    <property type="term" value="C:extracellular region"/>
    <property type="evidence" value="ECO:0007669"/>
    <property type="project" value="UniProtKB-SubCell"/>
</dbReference>
<accession>A0A9D4P2W2</accession>
<dbReference type="InterPro" id="IPR010255">
    <property type="entry name" value="Haem_peroxidase_sf"/>
</dbReference>
<dbReference type="InterPro" id="IPR019791">
    <property type="entry name" value="Haem_peroxidase_animal"/>
</dbReference>
<evidence type="ECO:0000256" key="6">
    <source>
        <dbReference type="SAM" id="MobiDB-lite"/>
    </source>
</evidence>
<dbReference type="CDD" id="cd09823">
    <property type="entry name" value="peroxinectin_like"/>
    <property type="match status" value="2"/>
</dbReference>
<dbReference type="Gene3D" id="1.10.640.10">
    <property type="entry name" value="Haem peroxidase domain superfamily, animal type"/>
    <property type="match status" value="2"/>
</dbReference>
<keyword evidence="3 8" id="KW-0560">Oxidoreductase</keyword>
<feature type="region of interest" description="Disordered" evidence="6">
    <location>
        <begin position="58"/>
        <end position="81"/>
    </location>
</feature>
<dbReference type="Pfam" id="PF03098">
    <property type="entry name" value="An_peroxidase"/>
    <property type="match status" value="2"/>
</dbReference>
<dbReference type="SUPFAM" id="SSF48113">
    <property type="entry name" value="Heme-dependent peroxidases"/>
    <property type="match status" value="2"/>
</dbReference>
<organism evidence="8">
    <name type="scientific">Dermatophagoides farinae</name>
    <name type="common">American house dust mite</name>
    <dbReference type="NCBI Taxonomy" id="6954"/>
    <lineage>
        <taxon>Eukaryota</taxon>
        <taxon>Metazoa</taxon>
        <taxon>Ecdysozoa</taxon>
        <taxon>Arthropoda</taxon>
        <taxon>Chelicerata</taxon>
        <taxon>Arachnida</taxon>
        <taxon>Acari</taxon>
        <taxon>Acariformes</taxon>
        <taxon>Sarcoptiformes</taxon>
        <taxon>Astigmata</taxon>
        <taxon>Psoroptidia</taxon>
        <taxon>Analgoidea</taxon>
        <taxon>Pyroglyphidae</taxon>
        <taxon>Dermatophagoidinae</taxon>
        <taxon>Dermatophagoides</taxon>
    </lineage>
</organism>
<comment type="caution">
    <text evidence="8">The sequence shown here is derived from an EMBL/GenBank/DDBJ whole genome shotgun (WGS) entry which is preliminary data.</text>
</comment>
<dbReference type="GO" id="GO:0020037">
    <property type="term" value="F:heme binding"/>
    <property type="evidence" value="ECO:0007669"/>
    <property type="project" value="InterPro"/>
</dbReference>
<dbReference type="Proteomes" id="UP000828236">
    <property type="component" value="Unassembled WGS sequence"/>
</dbReference>
<keyword evidence="5" id="KW-0479">Metal-binding</keyword>
<keyword evidence="2" id="KW-0964">Secreted</keyword>
<dbReference type="EMBL" id="SDOV01000004">
    <property type="protein sequence ID" value="KAH7642627.1"/>
    <property type="molecule type" value="Genomic_DNA"/>
</dbReference>
<protein>
    <submittedName>
        <fullName evidence="8">Heme peroxidase-like protein 1</fullName>
    </submittedName>
</protein>
<gene>
    <name evidence="8" type="ORF">HUG17_5674</name>
</gene>
<proteinExistence type="predicted"/>
<evidence type="ECO:0000256" key="4">
    <source>
        <dbReference type="ARBA" id="ARBA00022729"/>
    </source>
</evidence>
<dbReference type="FunFam" id="1.10.640.10:FF:000006">
    <property type="entry name" value="Double oxidase: two peroxidase domains"/>
    <property type="match status" value="1"/>
</dbReference>
<evidence type="ECO:0000256" key="1">
    <source>
        <dbReference type="ARBA" id="ARBA00004613"/>
    </source>
</evidence>
<dbReference type="GO" id="GO:0004601">
    <property type="term" value="F:peroxidase activity"/>
    <property type="evidence" value="ECO:0007669"/>
    <property type="project" value="UniProtKB-KW"/>
</dbReference>
<dbReference type="GO" id="GO:0006979">
    <property type="term" value="P:response to oxidative stress"/>
    <property type="evidence" value="ECO:0007669"/>
    <property type="project" value="InterPro"/>
</dbReference>
<keyword evidence="3 8" id="KW-0575">Peroxidase</keyword>
<evidence type="ECO:0000256" key="3">
    <source>
        <dbReference type="ARBA" id="ARBA00022559"/>
    </source>
</evidence>
<dbReference type="GO" id="GO:0046872">
    <property type="term" value="F:metal ion binding"/>
    <property type="evidence" value="ECO:0007669"/>
    <property type="project" value="UniProtKB-KW"/>
</dbReference>
<keyword evidence="4" id="KW-0732">Signal</keyword>
<dbReference type="PRINTS" id="PR00457">
    <property type="entry name" value="ANPEROXIDASE"/>
</dbReference>
<dbReference type="PANTHER" id="PTHR11475:SF134">
    <property type="entry name" value="LD42267P"/>
    <property type="match status" value="1"/>
</dbReference>
<sequence>MSMKIFLSKMFIKSIQNVLIIAILIMIMIIDIDNQKLFTNANIQTWTINGITTRTSFQLSQRDKRQPQQQQPKVNRSILNNNNSSNGKFIFDTNFNSQFLDFIQPPSINNDRFLSRLTGMNLNHIIESATKKVNKRFDVIEPNIYKNNAAQKPGSIGWLVGASTASNTIVKNLSRAALIAEEATNMIVEKYKLNLDQIMFSLADLNIQSTSLWRDCPVHKKTNPLVCYPGQYRSYSGHCNNVENPDWGCANLPYKRALVPRYGDGVSKIRRSITGSELPSARDVSLAVHQGHESPFSHITTMTSFLGQFIFHDLSSVAQSIGFNGQRIRCCGLMKAELIHPECHPIKITSNDPFMQRLNQKCMEYVRSSPTIRNRCSLGPREQINQVTSFLDGSTIYGSSKEKVLSLRSMKNGQLKSIKLSKKSKGLLPIQDGNHSHDCKMSGNNHKCFKSGDDRVNENLGLTIIHTLFMREHNRIARKLSALNPHWNDNEIFEEARKIVGAQIQHITYNEFLPNVLGEETVDNYGLRLLNDGYYRDYDMNFNPTIENAIANAVFYFLFTTMPSAMERYSKELHMIGFTKMTESFFNPSEMYTNKLDEYLMGMVSQNAKSSDPFVTDEMTNGLMNNNNDSKEAFDFVAFAIQRGRDHGLPGYVEYRRACQIEPLINRFEDLSTTMRNDVLKRLSNLYKNVRDIDLLTGGLAEKPVRGGLVGPTFACLLARQFNALRRGDRFWYENDMPPSSFSVEQLTEIRKSSLARIVCDNGDQTEFVQPSPMIASDIYLNAFQYCSTEIIPQINLDKWRTNKARLSAPLSIDDESIRKAIHRAKREIDSLYEREKTLLPSNNSGLSQAQKMHYNRGRRIKRQTFNNQSLILERATHGILKQIRNGRDREASNDVLDDIQNLVTSLPQHELGEYLKNQILIQNQNVIEQCQDYSLPCDHTSKYRTINGWCNNLHNPEYGTSMRLFNRFLLPVYEDGIGAPRKSSAKKNKNLPSPRLVSVVVHGDTHSPHVRYSLMTMQWGQFLDHDLTFTPMYLTSNGQLLNCKSCNSRKTVHPECWPITIPKNDPFFKNSKNHCLHFVRSMNAQKTLGPREQMNDLTSFIDGSQIYGSNYCDAHRLRTFRRGKLNTTRHAIRNMKDLLPQTIGNIECKAPSGFCFDAGDHRASEQPSLACIHTIIIREHNRIAEKLSQLNIHWDDERVYQETRKIISAFLQQITYREFLPRLLGRDYMTRFDINPLDSGYYNGYDDDCDATIKNEFSAAVFRLGHTLLKPSFERLDVNYQPIKQPMKLREGFFNSDMLYEPFATDELLRGLVTSSIEKFDNSITEEITNHLFEDLKKPFSGMDLISLNLQRARDHGIPSYNQYRRLCNMTVAKNFEDLSNEIPMPVIKKLKLVYEHVDDIDLFTGGIAENSLHGALVGPTIGCLLGLQFRSLRKCDRFWYENANVFTRFTSEQLAEIRKVTLSKIICTNSDQILHIQKQSMDLHDLFLNPRLPCTSLPEMDLNKWRTNDKHCMIGGQMILLGRYGRLSPCVNCLCSVEGSICQSIRVENCQDLTTSFTVQQILADQSCVVQCAYSIRNNQQQQLQTSTRTFMSMLHLNF</sequence>
<keyword evidence="5" id="KW-0408">Iron</keyword>
<keyword evidence="7" id="KW-1133">Transmembrane helix</keyword>
<dbReference type="PROSITE" id="PS50292">
    <property type="entry name" value="PEROXIDASE_3"/>
    <property type="match status" value="2"/>
</dbReference>
<name>A0A9D4P2W2_DERFA</name>
<keyword evidence="5" id="KW-0349">Heme</keyword>
<evidence type="ECO:0000256" key="2">
    <source>
        <dbReference type="ARBA" id="ARBA00022525"/>
    </source>
</evidence>
<dbReference type="FunFam" id="1.10.640.10:FF:000003">
    <property type="entry name" value="chorion peroxidase"/>
    <property type="match status" value="1"/>
</dbReference>
<evidence type="ECO:0000313" key="8">
    <source>
        <dbReference type="EMBL" id="KAH7642627.1"/>
    </source>
</evidence>
<reference evidence="8" key="1">
    <citation type="submission" date="2020-06" db="EMBL/GenBank/DDBJ databases">
        <authorList>
            <person name="Ji K."/>
            <person name="Li J."/>
        </authorList>
    </citation>
    <scope>NUCLEOTIDE SEQUENCE</scope>
    <source>
        <strain evidence="8">JKM2019</strain>
        <tissue evidence="8">Whole body</tissue>
    </source>
</reference>
<keyword evidence="7" id="KW-0472">Membrane</keyword>
<dbReference type="InterPro" id="IPR037120">
    <property type="entry name" value="Haem_peroxidase_sf_animal"/>
</dbReference>
<keyword evidence="7" id="KW-0812">Transmembrane</keyword>
<feature type="transmembrane region" description="Helical" evidence="7">
    <location>
        <begin position="12"/>
        <end position="30"/>
    </location>
</feature>